<name>A0A841JV95_9BACT</name>
<feature type="compositionally biased region" description="Basic and acidic residues" evidence="1">
    <location>
        <begin position="706"/>
        <end position="715"/>
    </location>
</feature>
<dbReference type="SUPFAM" id="SSF53474">
    <property type="entry name" value="alpha/beta-Hydrolases"/>
    <property type="match status" value="1"/>
</dbReference>
<dbReference type="Proteomes" id="UP000538666">
    <property type="component" value="Unassembled WGS sequence"/>
</dbReference>
<keyword evidence="2" id="KW-0645">Protease</keyword>
<protein>
    <submittedName>
        <fullName evidence="2">Dipeptidyl aminopeptidase/acylaminoacyl peptidase</fullName>
    </submittedName>
</protein>
<sequence length="715" mass="80760">MKSPNIEHNRNDYKLFVRDLTSSSSPEGKLVLTSASLSDVHWLNDDRRVALLMGDESGNSTQLVIVDTSTEKLQRLSSTQNQIESYSIDSEGDTIAYTIVDTGTSAKRTPGTSTDDIASGYRIASGPDMTDATVARSIFFRRRKGDGGWSLPHQVTIENPFTHVKTTHLPFARSLSLSPNGKRLLFNYFSDSVPDSWRQDTVMKSFLNSDQFDIMVLYDIDTAATSLAINSLYPASTPLWSNNSRSFLVNSPSPIGSRWQEQDIRAHRTSGADANLFAVDVESGEVEEVFENVPFHHEGPLAWRPDGDVVLRSGFAAIVRLRRAGDSWHEVDRIDLAHSDLDRLSLLSSDGTTIMGTRETITTPPELVEYSMDQRKLQILTNLNPELSKEQLASVETMRWTTRGGLEVTGYLFLPPHYDPAKRYPLVIQTKGNSGWFACDSGESHDPSFAPQPIAAAGMMYLVRGQSIDWKFQDDLNNRPEGYPGGIGEAVQQMDIWDSAVDMLDKTGRIDPSKVGIIGFSRTGWEVEFDLVHAHTRYAAATVADNVQYSLSDYWLYPWLDGDYERMYGGPPYGSTLGNWEKYSISFNLESIHTPLLLEMMGYGAHEDLPFKWPGSIPRNLANRFEITKGLSRLKKPFEMYYYPDEQHQPDHPKARVASLQRNLDWYRFWLQGYEDPQPAKRDQYEGWEHLRQLRDTDATAATKQQRLESHPNPI</sequence>
<reference evidence="2 3" key="1">
    <citation type="submission" date="2020-08" db="EMBL/GenBank/DDBJ databases">
        <title>Genomic Encyclopedia of Type Strains, Phase IV (KMG-IV): sequencing the most valuable type-strain genomes for metagenomic binning, comparative biology and taxonomic classification.</title>
        <authorList>
            <person name="Goeker M."/>
        </authorList>
    </citation>
    <scope>NUCLEOTIDE SEQUENCE [LARGE SCALE GENOMIC DNA]</scope>
    <source>
        <strain evidence="2 3">DSM 103733</strain>
    </source>
</reference>
<dbReference type="Gene3D" id="3.40.50.1820">
    <property type="entry name" value="alpha/beta hydrolase"/>
    <property type="match status" value="1"/>
</dbReference>
<keyword evidence="3" id="KW-1185">Reference proteome</keyword>
<dbReference type="RefSeq" id="WP_156185877.1">
    <property type="nucleotide sequence ID" value="NZ_JACHEK010000004.1"/>
</dbReference>
<evidence type="ECO:0000313" key="2">
    <source>
        <dbReference type="EMBL" id="MBB6144387.1"/>
    </source>
</evidence>
<comment type="caution">
    <text evidence="2">The sequence shown here is derived from an EMBL/GenBank/DDBJ whole genome shotgun (WGS) entry which is preliminary data.</text>
</comment>
<organism evidence="2 3">
    <name type="scientific">Silvibacterium bohemicum</name>
    <dbReference type="NCBI Taxonomy" id="1577686"/>
    <lineage>
        <taxon>Bacteria</taxon>
        <taxon>Pseudomonadati</taxon>
        <taxon>Acidobacteriota</taxon>
        <taxon>Terriglobia</taxon>
        <taxon>Terriglobales</taxon>
        <taxon>Acidobacteriaceae</taxon>
        <taxon>Silvibacterium</taxon>
    </lineage>
</organism>
<dbReference type="Gene3D" id="2.120.10.30">
    <property type="entry name" value="TolB, C-terminal domain"/>
    <property type="match status" value="1"/>
</dbReference>
<accession>A0A841JV95</accession>
<dbReference type="EMBL" id="JACHEK010000004">
    <property type="protein sequence ID" value="MBB6144387.1"/>
    <property type="molecule type" value="Genomic_DNA"/>
</dbReference>
<dbReference type="SUPFAM" id="SSF82171">
    <property type="entry name" value="DPP6 N-terminal domain-like"/>
    <property type="match status" value="1"/>
</dbReference>
<dbReference type="AlphaFoldDB" id="A0A841JV95"/>
<evidence type="ECO:0000256" key="1">
    <source>
        <dbReference type="SAM" id="MobiDB-lite"/>
    </source>
</evidence>
<keyword evidence="2" id="KW-0031">Aminopeptidase</keyword>
<dbReference type="InterPro" id="IPR029058">
    <property type="entry name" value="AB_hydrolase_fold"/>
</dbReference>
<dbReference type="GO" id="GO:0004177">
    <property type="term" value="F:aminopeptidase activity"/>
    <property type="evidence" value="ECO:0007669"/>
    <property type="project" value="UniProtKB-KW"/>
</dbReference>
<gene>
    <name evidence="2" type="ORF">HNQ77_002339</name>
</gene>
<dbReference type="OrthoDB" id="9805123at2"/>
<evidence type="ECO:0000313" key="3">
    <source>
        <dbReference type="Proteomes" id="UP000538666"/>
    </source>
</evidence>
<dbReference type="InterPro" id="IPR011042">
    <property type="entry name" value="6-blade_b-propeller_TolB-like"/>
</dbReference>
<feature type="region of interest" description="Disordered" evidence="1">
    <location>
        <begin position="696"/>
        <end position="715"/>
    </location>
</feature>
<keyword evidence="2" id="KW-0378">Hydrolase</keyword>
<proteinExistence type="predicted"/>